<dbReference type="SUPFAM" id="SSF81296">
    <property type="entry name" value="E set domains"/>
    <property type="match status" value="1"/>
</dbReference>
<dbReference type="InterPro" id="IPR044143">
    <property type="entry name" value="GlgB_N_E_set_prok"/>
</dbReference>
<feature type="non-terminal residue" evidence="2">
    <location>
        <position position="1"/>
    </location>
</feature>
<sequence length="182" mass="20806">NLLKSYEIFGSHIVRYPECDGVRFVVWAPNAAAVSVIGNFNHWIHGAHPMINVNDSGIWELFIPGIGSNEVYKYAIKTETGDVIEKTDPYAVKSELRPRTGAIVYKSNYQWNDQEWEKKRVFSNASDEPISIYEVHLASWMRGEDGGYLKYKVLAEKLVSYLKPSAFTHIEILPIMEYPFDG</sequence>
<dbReference type="PANTHER" id="PTHR43651:SF3">
    <property type="entry name" value="1,4-ALPHA-GLUCAN-BRANCHING ENZYME"/>
    <property type="match status" value="1"/>
</dbReference>
<dbReference type="GO" id="GO:0005829">
    <property type="term" value="C:cytosol"/>
    <property type="evidence" value="ECO:0007669"/>
    <property type="project" value="TreeGrafter"/>
</dbReference>
<reference evidence="2" key="2">
    <citation type="journal article" date="2014" name="ISME J.">
        <title>Microbial stratification in low pH oxic and suboxic macroscopic growths along an acid mine drainage.</title>
        <authorList>
            <person name="Mendez-Garcia C."/>
            <person name="Mesa V."/>
            <person name="Sprenger R.R."/>
            <person name="Richter M."/>
            <person name="Diez M.S."/>
            <person name="Solano J."/>
            <person name="Bargiela R."/>
            <person name="Golyshina O.V."/>
            <person name="Manteca A."/>
            <person name="Ramos J.L."/>
            <person name="Gallego J.R."/>
            <person name="Llorente I."/>
            <person name="Martins Dos Santos V.A."/>
            <person name="Jensen O.N."/>
            <person name="Pelaez A.I."/>
            <person name="Sanchez J."/>
            <person name="Ferrer M."/>
        </authorList>
    </citation>
    <scope>NUCLEOTIDE SEQUENCE</scope>
</reference>
<protein>
    <submittedName>
        <fullName evidence="2">1,4-alpha-glucan-branching enzyme</fullName>
    </submittedName>
</protein>
<dbReference type="InterPro" id="IPR013783">
    <property type="entry name" value="Ig-like_fold"/>
</dbReference>
<dbReference type="AlphaFoldDB" id="T1BQV2"/>
<organism evidence="2">
    <name type="scientific">mine drainage metagenome</name>
    <dbReference type="NCBI Taxonomy" id="410659"/>
    <lineage>
        <taxon>unclassified sequences</taxon>
        <taxon>metagenomes</taxon>
        <taxon>ecological metagenomes</taxon>
    </lineage>
</organism>
<dbReference type="Pfam" id="PF02922">
    <property type="entry name" value="CBM_48"/>
    <property type="match status" value="1"/>
</dbReference>
<feature type="non-terminal residue" evidence="2">
    <location>
        <position position="182"/>
    </location>
</feature>
<comment type="caution">
    <text evidence="2">The sequence shown here is derived from an EMBL/GenBank/DDBJ whole genome shotgun (WGS) entry which is preliminary data.</text>
</comment>
<dbReference type="InterPro" id="IPR017853">
    <property type="entry name" value="GH"/>
</dbReference>
<dbReference type="Gene3D" id="2.60.40.10">
    <property type="entry name" value="Immunoglobulins"/>
    <property type="match status" value="1"/>
</dbReference>
<evidence type="ECO:0000259" key="1">
    <source>
        <dbReference type="Pfam" id="PF02922"/>
    </source>
</evidence>
<dbReference type="InterPro" id="IPR014756">
    <property type="entry name" value="Ig_E-set"/>
</dbReference>
<feature type="domain" description="Glycoside hydrolase family 13 N-terminal" evidence="1">
    <location>
        <begin position="9"/>
        <end position="91"/>
    </location>
</feature>
<dbReference type="EMBL" id="AUZX01008300">
    <property type="protein sequence ID" value="EQD56365.1"/>
    <property type="molecule type" value="Genomic_DNA"/>
</dbReference>
<dbReference type="SUPFAM" id="SSF51445">
    <property type="entry name" value="(Trans)glycosidases"/>
    <property type="match status" value="1"/>
</dbReference>
<dbReference type="InterPro" id="IPR004193">
    <property type="entry name" value="Glyco_hydro_13_N"/>
</dbReference>
<name>T1BQV2_9ZZZZ</name>
<dbReference type="Gene3D" id="3.20.20.80">
    <property type="entry name" value="Glycosidases"/>
    <property type="match status" value="1"/>
</dbReference>
<dbReference type="CDD" id="cd02855">
    <property type="entry name" value="E_set_GBE_prok_N"/>
    <property type="match status" value="1"/>
</dbReference>
<accession>T1BQV2</accession>
<dbReference type="GO" id="GO:0005978">
    <property type="term" value="P:glycogen biosynthetic process"/>
    <property type="evidence" value="ECO:0007669"/>
    <property type="project" value="TreeGrafter"/>
</dbReference>
<reference evidence="2" key="1">
    <citation type="submission" date="2013-08" db="EMBL/GenBank/DDBJ databases">
        <authorList>
            <person name="Mendez C."/>
            <person name="Richter M."/>
            <person name="Ferrer M."/>
            <person name="Sanchez J."/>
        </authorList>
    </citation>
    <scope>NUCLEOTIDE SEQUENCE</scope>
</reference>
<dbReference type="GO" id="GO:0003844">
    <property type="term" value="F:1,4-alpha-glucan branching enzyme activity"/>
    <property type="evidence" value="ECO:0007669"/>
    <property type="project" value="TreeGrafter"/>
</dbReference>
<proteinExistence type="predicted"/>
<dbReference type="GO" id="GO:0004553">
    <property type="term" value="F:hydrolase activity, hydrolyzing O-glycosyl compounds"/>
    <property type="evidence" value="ECO:0007669"/>
    <property type="project" value="InterPro"/>
</dbReference>
<evidence type="ECO:0000313" key="2">
    <source>
        <dbReference type="EMBL" id="EQD56365.1"/>
    </source>
</evidence>
<dbReference type="PANTHER" id="PTHR43651">
    <property type="entry name" value="1,4-ALPHA-GLUCAN-BRANCHING ENZYME"/>
    <property type="match status" value="1"/>
</dbReference>
<gene>
    <name evidence="2" type="ORF">B1A_11578</name>
</gene>